<dbReference type="Pfam" id="PF12787">
    <property type="entry name" value="EcsC"/>
    <property type="match status" value="1"/>
</dbReference>
<accession>A0A163KNB4</accession>
<evidence type="ECO:0000313" key="2">
    <source>
        <dbReference type="EMBL" id="KZS47375.1"/>
    </source>
</evidence>
<reference evidence="2" key="1">
    <citation type="journal article" date="2016" name="Genome Announc.">
        <title>Draft genomes of two strains of Paenibacillus glucanolyticus with capability to degrade lignocellulose.</title>
        <authorList>
            <person name="Mathews S.L."/>
            <person name="Pawlak J."/>
            <person name="Grunden A.M."/>
        </authorList>
    </citation>
    <scope>NUCLEOTIDE SEQUENCE [LARGE SCALE GENOMIC DNA]</scope>
    <source>
        <strain evidence="2">SLM1</strain>
    </source>
</reference>
<feature type="compositionally biased region" description="Basic and acidic residues" evidence="1">
    <location>
        <begin position="99"/>
        <end position="117"/>
    </location>
</feature>
<evidence type="ECO:0000256" key="1">
    <source>
        <dbReference type="SAM" id="MobiDB-lite"/>
    </source>
</evidence>
<dbReference type="PANTHER" id="PTHR41260">
    <property type="entry name" value="PROTEIN ECSC"/>
    <property type="match status" value="1"/>
</dbReference>
<dbReference type="GeneID" id="97557214"/>
<protein>
    <recommendedName>
        <fullName evidence="4">EcsC family protein</fullName>
    </recommendedName>
</protein>
<sequence>MTEMESRQQLESQLQEILKWEKEQKDVMFWEKLGRIPFMLLDRLTPKAVQEKIGSALNEVGGFIQNGGKHLVREKTVLNVLAQTAGLDVSEAASSSSVKSDHRKSASEFEDGDEKRTGTEELTLASAAALPLHVMDTAADTLTVKRVKFAAAQGAATGIGGVFTIAADLPMVLGQSLKVLQEMALCYGYDPNDPRERVFIVKCLQFSSADIVGKKAVLEELARFDEEQATEQVFSQLQGWREVVLSYTDNFGMKKLFQLIPIAGIVFGSISNKGTISDVAEAGKMLYKKRRLSCRLRNMESSL</sequence>
<dbReference type="STRING" id="59843.A3958_15660"/>
<dbReference type="EMBL" id="LWMH01000001">
    <property type="protein sequence ID" value="KZS47375.1"/>
    <property type="molecule type" value="Genomic_DNA"/>
</dbReference>
<evidence type="ECO:0000313" key="3">
    <source>
        <dbReference type="Proteomes" id="UP000076796"/>
    </source>
</evidence>
<organism evidence="2 3">
    <name type="scientific">Paenibacillus glucanolyticus</name>
    <dbReference type="NCBI Taxonomy" id="59843"/>
    <lineage>
        <taxon>Bacteria</taxon>
        <taxon>Bacillati</taxon>
        <taxon>Bacillota</taxon>
        <taxon>Bacilli</taxon>
        <taxon>Bacillales</taxon>
        <taxon>Paenibacillaceae</taxon>
        <taxon>Paenibacillus</taxon>
    </lineage>
</organism>
<comment type="caution">
    <text evidence="2">The sequence shown here is derived from an EMBL/GenBank/DDBJ whole genome shotgun (WGS) entry which is preliminary data.</text>
</comment>
<dbReference type="OrthoDB" id="2737310at2"/>
<evidence type="ECO:0008006" key="4">
    <source>
        <dbReference type="Google" id="ProtNLM"/>
    </source>
</evidence>
<dbReference type="InterPro" id="IPR024787">
    <property type="entry name" value="EcsC"/>
</dbReference>
<dbReference type="Proteomes" id="UP000076796">
    <property type="component" value="Unassembled WGS sequence"/>
</dbReference>
<feature type="region of interest" description="Disordered" evidence="1">
    <location>
        <begin position="92"/>
        <end position="117"/>
    </location>
</feature>
<keyword evidence="3" id="KW-1185">Reference proteome</keyword>
<proteinExistence type="predicted"/>
<gene>
    <name evidence="2" type="ORF">AWU65_16285</name>
</gene>
<dbReference type="PANTHER" id="PTHR41260:SF1">
    <property type="entry name" value="PROTEIN ECSC"/>
    <property type="match status" value="1"/>
</dbReference>
<dbReference type="RefSeq" id="WP_006208695.1">
    <property type="nucleotide sequence ID" value="NZ_CP147845.1"/>
</dbReference>
<dbReference type="AlphaFoldDB" id="A0A163KNB4"/>
<name>A0A163KNB4_9BACL</name>